<evidence type="ECO:0000259" key="2">
    <source>
        <dbReference type="Pfam" id="PF18065"/>
    </source>
</evidence>
<gene>
    <name evidence="3" type="ORF">OG469_16055</name>
</gene>
<name>A0ABZ1W7R5_9ACTN</name>
<feature type="domain" description="PatG C-terminal" evidence="2">
    <location>
        <begin position="207"/>
        <end position="314"/>
    </location>
</feature>
<reference evidence="3 4" key="1">
    <citation type="submission" date="2022-10" db="EMBL/GenBank/DDBJ databases">
        <title>The complete genomes of actinobacterial strains from the NBC collection.</title>
        <authorList>
            <person name="Joergensen T.S."/>
            <person name="Alvarez Arevalo M."/>
            <person name="Sterndorff E.B."/>
            <person name="Faurdal D."/>
            <person name="Vuksanovic O."/>
            <person name="Mourched A.-S."/>
            <person name="Charusanti P."/>
            <person name="Shaw S."/>
            <person name="Blin K."/>
            <person name="Weber T."/>
        </authorList>
    </citation>
    <scope>NUCLEOTIDE SEQUENCE [LARGE SCALE GENOMIC DNA]</scope>
    <source>
        <strain evidence="3 4">NBC_01247</strain>
    </source>
</reference>
<evidence type="ECO:0000313" key="3">
    <source>
        <dbReference type="EMBL" id="WUS56889.1"/>
    </source>
</evidence>
<evidence type="ECO:0000313" key="4">
    <source>
        <dbReference type="Proteomes" id="UP001432014"/>
    </source>
</evidence>
<dbReference type="RefSeq" id="WP_329498020.1">
    <property type="nucleotide sequence ID" value="NZ_CP108460.1"/>
</dbReference>
<evidence type="ECO:0000256" key="1">
    <source>
        <dbReference type="SAM" id="MobiDB-lite"/>
    </source>
</evidence>
<protein>
    <recommendedName>
        <fullName evidence="2">PatG C-terminal domain-containing protein</fullName>
    </recommendedName>
</protein>
<proteinExistence type="predicted"/>
<keyword evidence="4" id="KW-1185">Reference proteome</keyword>
<dbReference type="EMBL" id="CP108482">
    <property type="protein sequence ID" value="WUS56889.1"/>
    <property type="molecule type" value="Genomic_DNA"/>
</dbReference>
<feature type="compositionally biased region" description="Low complexity" evidence="1">
    <location>
        <begin position="27"/>
        <end position="37"/>
    </location>
</feature>
<dbReference type="InterPro" id="IPR040636">
    <property type="entry name" value="PatG_C"/>
</dbReference>
<dbReference type="Pfam" id="PF18065">
    <property type="entry name" value="PatG_C"/>
    <property type="match status" value="1"/>
</dbReference>
<dbReference type="Proteomes" id="UP001432014">
    <property type="component" value="Chromosome"/>
</dbReference>
<sequence length="317" mass="34560">MDQEYRDLTDERPADEPVEAGPGGPEPAGLEPAGTAEDLLPACGGGCGCGSRDARGGREPAPPSYVYALGRIDFRFPSLGVEKEIAQNAGRAATKGMTDREAVHHLVSQPENRYLARQLCWVLSIQGIETYLLKPRDPVELGLLVDAVRAEPGAGDLDVVIGIRGGLAPPGLCGGLTLPVVAYDQIYSFDGEELVRALKRPAKTGAAEFARSSRDLLRRIMQLGDNAGDTDEHRALNYVAVRNPRIYQRTVKAYAKGSALTSVEFRDSRLSATRKIVDIVLSYTGRRTDVTEKYFTRVDVTEEFPFTVTALSPYYDR</sequence>
<feature type="compositionally biased region" description="Basic and acidic residues" evidence="1">
    <location>
        <begin position="1"/>
        <end position="15"/>
    </location>
</feature>
<accession>A0ABZ1W7R5</accession>
<feature type="region of interest" description="Disordered" evidence="1">
    <location>
        <begin position="1"/>
        <end position="37"/>
    </location>
</feature>
<organism evidence="3 4">
    <name type="scientific">Kitasatospora herbaricolor</name>
    <dbReference type="NCBI Taxonomy" id="68217"/>
    <lineage>
        <taxon>Bacteria</taxon>
        <taxon>Bacillati</taxon>
        <taxon>Actinomycetota</taxon>
        <taxon>Actinomycetes</taxon>
        <taxon>Kitasatosporales</taxon>
        <taxon>Streptomycetaceae</taxon>
        <taxon>Kitasatospora</taxon>
    </lineage>
</organism>